<evidence type="ECO:0000313" key="1">
    <source>
        <dbReference type="EMBL" id="MPC15422.1"/>
    </source>
</evidence>
<comment type="caution">
    <text evidence="1">The sequence shown here is derived from an EMBL/GenBank/DDBJ whole genome shotgun (WGS) entry which is preliminary data.</text>
</comment>
<reference evidence="1 2" key="1">
    <citation type="submission" date="2019-05" db="EMBL/GenBank/DDBJ databases">
        <title>Another draft genome of Portunus trituberculatus and its Hox gene families provides insights of decapod evolution.</title>
        <authorList>
            <person name="Jeong J.-H."/>
            <person name="Song I."/>
            <person name="Kim S."/>
            <person name="Choi T."/>
            <person name="Kim D."/>
            <person name="Ryu S."/>
            <person name="Kim W."/>
        </authorList>
    </citation>
    <scope>NUCLEOTIDE SEQUENCE [LARGE SCALE GENOMIC DNA]</scope>
    <source>
        <tissue evidence="1">Muscle</tissue>
    </source>
</reference>
<keyword evidence="2" id="KW-1185">Reference proteome</keyword>
<dbReference type="Proteomes" id="UP000324222">
    <property type="component" value="Unassembled WGS sequence"/>
</dbReference>
<dbReference type="EMBL" id="VSRR010000426">
    <property type="protein sequence ID" value="MPC15422.1"/>
    <property type="molecule type" value="Genomic_DNA"/>
</dbReference>
<proteinExistence type="predicted"/>
<dbReference type="AlphaFoldDB" id="A0A5B7D063"/>
<organism evidence="1 2">
    <name type="scientific">Portunus trituberculatus</name>
    <name type="common">Swimming crab</name>
    <name type="synonym">Neptunus trituberculatus</name>
    <dbReference type="NCBI Taxonomy" id="210409"/>
    <lineage>
        <taxon>Eukaryota</taxon>
        <taxon>Metazoa</taxon>
        <taxon>Ecdysozoa</taxon>
        <taxon>Arthropoda</taxon>
        <taxon>Crustacea</taxon>
        <taxon>Multicrustacea</taxon>
        <taxon>Malacostraca</taxon>
        <taxon>Eumalacostraca</taxon>
        <taxon>Eucarida</taxon>
        <taxon>Decapoda</taxon>
        <taxon>Pleocyemata</taxon>
        <taxon>Brachyura</taxon>
        <taxon>Eubrachyura</taxon>
        <taxon>Portunoidea</taxon>
        <taxon>Portunidae</taxon>
        <taxon>Portuninae</taxon>
        <taxon>Portunus</taxon>
    </lineage>
</organism>
<gene>
    <name evidence="1" type="ORF">E2C01_008213</name>
</gene>
<accession>A0A5B7D063</accession>
<protein>
    <submittedName>
        <fullName evidence="1">Uncharacterized protein</fullName>
    </submittedName>
</protein>
<name>A0A5B7D063_PORTR</name>
<evidence type="ECO:0000313" key="2">
    <source>
        <dbReference type="Proteomes" id="UP000324222"/>
    </source>
</evidence>
<sequence length="82" mass="9138">MSDCNIFSNTSVFVIMGLSSVIPISVDSSPRQLLTARRHWSLKFHLLKRPSSARIEGPTTASIPSVDNHRDAYSVLTLRLKI</sequence>